<dbReference type="OrthoDB" id="10341817at2759"/>
<dbReference type="Gene3D" id="2.60.40.1390">
    <property type="entry name" value="NDT80 DNA-binding domain"/>
    <property type="match status" value="1"/>
</dbReference>
<dbReference type="PROSITE" id="PS51517">
    <property type="entry name" value="NDT80"/>
    <property type="match status" value="1"/>
</dbReference>
<dbReference type="GO" id="GO:0003677">
    <property type="term" value="F:DNA binding"/>
    <property type="evidence" value="ECO:0007669"/>
    <property type="project" value="UniProtKB-KW"/>
</dbReference>
<feature type="region of interest" description="Disordered" evidence="3">
    <location>
        <begin position="43"/>
        <end position="78"/>
    </location>
</feature>
<evidence type="ECO:0000313" key="5">
    <source>
        <dbReference type="EMBL" id="KAG0655368.1"/>
    </source>
</evidence>
<protein>
    <recommendedName>
        <fullName evidence="4">NDT80 domain-containing protein</fullName>
    </recommendedName>
</protein>
<dbReference type="Pfam" id="PF05224">
    <property type="entry name" value="NDT80_PhoG"/>
    <property type="match status" value="1"/>
</dbReference>
<feature type="DNA-binding region" description="NDT80" evidence="2">
    <location>
        <begin position="259"/>
        <end position="506"/>
    </location>
</feature>
<dbReference type="GO" id="GO:0003700">
    <property type="term" value="F:DNA-binding transcription factor activity"/>
    <property type="evidence" value="ECO:0007669"/>
    <property type="project" value="UniProtKB-UniRule"/>
</dbReference>
<feature type="region of interest" description="Disordered" evidence="3">
    <location>
        <begin position="499"/>
        <end position="524"/>
    </location>
</feature>
<comment type="caution">
    <text evidence="5">The sequence shown here is derived from an EMBL/GenBank/DDBJ whole genome shotgun (WGS) entry which is preliminary data.</text>
</comment>
<evidence type="ECO:0000256" key="3">
    <source>
        <dbReference type="SAM" id="MobiDB-lite"/>
    </source>
</evidence>
<feature type="region of interest" description="Disordered" evidence="3">
    <location>
        <begin position="159"/>
        <end position="220"/>
    </location>
</feature>
<dbReference type="Proteomes" id="UP000777482">
    <property type="component" value="Unassembled WGS sequence"/>
</dbReference>
<accession>A0A9P6VUJ3</accession>
<dbReference type="InterPro" id="IPR024061">
    <property type="entry name" value="NDT80_DNA-bd_dom"/>
</dbReference>
<reference evidence="5 6" key="1">
    <citation type="submission" date="2020-11" db="EMBL/GenBank/DDBJ databases">
        <title>Kefir isolates.</title>
        <authorList>
            <person name="Marcisauskas S."/>
            <person name="Kim Y."/>
            <person name="Blasche S."/>
        </authorList>
    </citation>
    <scope>NUCLEOTIDE SEQUENCE [LARGE SCALE GENOMIC DNA]</scope>
    <source>
        <strain evidence="5 6">KR</strain>
    </source>
</reference>
<sequence length="554" mass="60164">MTPPAPPVESTDGRSSQEPAESVFDWADRLLAQFPPEVYEGTVRSSQSSLCDPAFSVPPRGNIGRPESTGGEPGIQRGFHRLCDPPDLITAEIASPALFSDAPHPSFPIFLPSYNWSTSTPSPCTPVVWEPDLAATAFASPPPLPRDTSEVPSMKRTKIYTLRPSHAGDRSSSSARPPPPLYAIETSVDPAAQAGGSISVEGTPSRGELEKVQPKHGSTGVRTWFPSFPGAIAVTEARHHSQRQLSPTFPCVGEAAAVRSGAAERATTPKPLAILSRYALDSTGPIVLVTEESFFTPWSNGEASLLTLDGRYRVPFSATIGGPPNFSYDHHVGSWVTYRRSQISLDVSFGLPGDLDLTQLCTTTNVVPIERFEVEVTSWSNADGNRKVDLHQLDKTRTISRAMPLRRQVLRPRQPSEGSELDLSSVHTTNDSNLLLLLLTTHFRRVHYARSTPNDPRHHRVCDSAVVLRVSVLAIHTDASESVLGGWTSAPHLVRGRSRVQFSGDGTSPEKSLPPSWKRLGAGPVRGRRCDIKTKKKRYPSAEFIEDSDAEAGS</sequence>
<name>A0A9P6VUJ3_RHOMI</name>
<dbReference type="AlphaFoldDB" id="A0A9P6VUJ3"/>
<evidence type="ECO:0000256" key="2">
    <source>
        <dbReference type="PROSITE-ProRule" id="PRU00850"/>
    </source>
</evidence>
<dbReference type="InterPro" id="IPR037141">
    <property type="entry name" value="NDT80_DNA-bd_dom_sf"/>
</dbReference>
<organism evidence="5 6">
    <name type="scientific">Rhodotorula mucilaginosa</name>
    <name type="common">Yeast</name>
    <name type="synonym">Rhodotorula rubra</name>
    <dbReference type="NCBI Taxonomy" id="5537"/>
    <lineage>
        <taxon>Eukaryota</taxon>
        <taxon>Fungi</taxon>
        <taxon>Dikarya</taxon>
        <taxon>Basidiomycota</taxon>
        <taxon>Pucciniomycotina</taxon>
        <taxon>Microbotryomycetes</taxon>
        <taxon>Sporidiobolales</taxon>
        <taxon>Sporidiobolaceae</taxon>
        <taxon>Rhodotorula</taxon>
    </lineage>
</organism>
<dbReference type="EMBL" id="PUHQ01000122">
    <property type="protein sequence ID" value="KAG0655368.1"/>
    <property type="molecule type" value="Genomic_DNA"/>
</dbReference>
<keyword evidence="1 2" id="KW-0238">DNA-binding</keyword>
<gene>
    <name evidence="5" type="ORF">C6P46_001024</name>
</gene>
<proteinExistence type="predicted"/>
<evidence type="ECO:0000256" key="1">
    <source>
        <dbReference type="ARBA" id="ARBA00023125"/>
    </source>
</evidence>
<feature type="region of interest" description="Disordered" evidence="3">
    <location>
        <begin position="1"/>
        <end position="22"/>
    </location>
</feature>
<dbReference type="InterPro" id="IPR008967">
    <property type="entry name" value="p53-like_TF_DNA-bd_sf"/>
</dbReference>
<feature type="compositionally biased region" description="Polar residues" evidence="3">
    <location>
        <begin position="500"/>
        <end position="510"/>
    </location>
</feature>
<keyword evidence="6" id="KW-1185">Reference proteome</keyword>
<evidence type="ECO:0000259" key="4">
    <source>
        <dbReference type="PROSITE" id="PS51517"/>
    </source>
</evidence>
<dbReference type="SUPFAM" id="SSF49417">
    <property type="entry name" value="p53-like transcription factors"/>
    <property type="match status" value="1"/>
</dbReference>
<evidence type="ECO:0000313" key="6">
    <source>
        <dbReference type="Proteomes" id="UP000777482"/>
    </source>
</evidence>
<feature type="domain" description="NDT80" evidence="4">
    <location>
        <begin position="259"/>
        <end position="506"/>
    </location>
</feature>